<evidence type="ECO:0000313" key="2">
    <source>
        <dbReference type="Proteomes" id="UP000249557"/>
    </source>
</evidence>
<dbReference type="AlphaFoldDB" id="A0A2W5BPB7"/>
<organism evidence="1 2">
    <name type="scientific">Micavibrio aeruginosavorus</name>
    <dbReference type="NCBI Taxonomy" id="349221"/>
    <lineage>
        <taxon>Bacteria</taxon>
        <taxon>Pseudomonadati</taxon>
        <taxon>Bdellovibrionota</taxon>
        <taxon>Bdellovibrionia</taxon>
        <taxon>Bdellovibrionales</taxon>
        <taxon>Pseudobdellovibrionaceae</taxon>
        <taxon>Micavibrio</taxon>
    </lineage>
</organism>
<dbReference type="InterPro" id="IPR045738">
    <property type="entry name" value="DUF6088"/>
</dbReference>
<proteinExistence type="predicted"/>
<evidence type="ECO:0000313" key="1">
    <source>
        <dbReference type="EMBL" id="PZO85071.1"/>
    </source>
</evidence>
<evidence type="ECO:0008006" key="3">
    <source>
        <dbReference type="Google" id="ProtNLM"/>
    </source>
</evidence>
<sequence>MTSIAQKIKNRIKGKGRSWAFTPMDFLDLGTRNNVGQVLLRLTTQGFIRQVSRGVYDYPRKHSSMGDFPPQAQKVVAAVVRKTGDHIYPTGPTAANKIGLTTQVPAKTAYVTTGKPRDVQVWNVKIKLHKATLPKTLTRPLAYMALQALDNIGPDYVDKKMIDKTAKYLKPADKKDIHDNLRYIRNPWLTDIARQLIV</sequence>
<dbReference type="EMBL" id="QFNK01000157">
    <property type="protein sequence ID" value="PZO85071.1"/>
    <property type="molecule type" value="Genomic_DNA"/>
</dbReference>
<name>A0A2W5BPB7_9BACT</name>
<dbReference type="Pfam" id="PF19570">
    <property type="entry name" value="DUF6088"/>
    <property type="match status" value="1"/>
</dbReference>
<dbReference type="Proteomes" id="UP000249557">
    <property type="component" value="Unassembled WGS sequence"/>
</dbReference>
<accession>A0A2W5BPB7</accession>
<reference evidence="1 2" key="1">
    <citation type="submission" date="2017-08" db="EMBL/GenBank/DDBJ databases">
        <title>Infants hospitalized years apart are colonized by the same room-sourced microbial strains.</title>
        <authorList>
            <person name="Brooks B."/>
            <person name="Olm M.R."/>
            <person name="Firek B.A."/>
            <person name="Baker R."/>
            <person name="Thomas B.C."/>
            <person name="Morowitz M.J."/>
            <person name="Banfield J.F."/>
        </authorList>
    </citation>
    <scope>NUCLEOTIDE SEQUENCE [LARGE SCALE GENOMIC DNA]</scope>
    <source>
        <strain evidence="1">S2_018_000_R2_104</strain>
    </source>
</reference>
<gene>
    <name evidence="1" type="ORF">DI626_07760</name>
</gene>
<protein>
    <recommendedName>
        <fullName evidence="3">Type IV toxin-antitoxin system AbiEi family antitoxin domain-containing protein</fullName>
    </recommendedName>
</protein>
<comment type="caution">
    <text evidence="1">The sequence shown here is derived from an EMBL/GenBank/DDBJ whole genome shotgun (WGS) entry which is preliminary data.</text>
</comment>